<dbReference type="PANTHER" id="PTHR34706:SF1">
    <property type="entry name" value="VWFA DOMAIN-CONTAINING PROTEIN"/>
    <property type="match status" value="1"/>
</dbReference>
<dbReference type="Proteomes" id="UP000663829">
    <property type="component" value="Unassembled WGS sequence"/>
</dbReference>
<keyword evidence="3" id="KW-1185">Reference proteome</keyword>
<evidence type="ECO:0000313" key="3">
    <source>
        <dbReference type="Proteomes" id="UP000663829"/>
    </source>
</evidence>
<evidence type="ECO:0000313" key="1">
    <source>
        <dbReference type="EMBL" id="CAF1377094.1"/>
    </source>
</evidence>
<dbReference type="OrthoDB" id="2142040at2759"/>
<dbReference type="EMBL" id="CAJNOQ010016219">
    <property type="protein sequence ID" value="CAF1377094.1"/>
    <property type="molecule type" value="Genomic_DNA"/>
</dbReference>
<evidence type="ECO:0000313" key="2">
    <source>
        <dbReference type="EMBL" id="CAF4268257.1"/>
    </source>
</evidence>
<dbReference type="EMBL" id="CAJOBC010078970">
    <property type="protein sequence ID" value="CAF4268257.1"/>
    <property type="molecule type" value="Genomic_DNA"/>
</dbReference>
<accession>A0A815JIE8</accession>
<dbReference type="PANTHER" id="PTHR34706">
    <property type="entry name" value="SLR1338 PROTEIN"/>
    <property type="match status" value="1"/>
</dbReference>
<evidence type="ECO:0008006" key="4">
    <source>
        <dbReference type="Google" id="ProtNLM"/>
    </source>
</evidence>
<proteinExistence type="predicted"/>
<sequence>MNTLLVLDPDGVDIYFLNRKRMLHVKDSSELIPIFAVPPAGLTPIAQVLRQVLRDKQVEIQERKLLILIATDGQPTDNQGRVDIHTLEQILLTERNPIARIPVTFIACTDDDHSIGYLNEWDKKIPYVDVVDDYRNEKNEVLKTQGPMFPFSFGDYIVKILLGSINPWFDELDEIKVDARGPRTH</sequence>
<gene>
    <name evidence="1" type="ORF">GPM918_LOCUS32144</name>
    <name evidence="2" type="ORF">SRO942_LOCUS32807</name>
</gene>
<dbReference type="Proteomes" id="UP000681722">
    <property type="component" value="Unassembled WGS sequence"/>
</dbReference>
<protein>
    <recommendedName>
        <fullName evidence="4">VWFA domain-containing protein</fullName>
    </recommendedName>
</protein>
<organism evidence="1 3">
    <name type="scientific">Didymodactylos carnosus</name>
    <dbReference type="NCBI Taxonomy" id="1234261"/>
    <lineage>
        <taxon>Eukaryota</taxon>
        <taxon>Metazoa</taxon>
        <taxon>Spiralia</taxon>
        <taxon>Gnathifera</taxon>
        <taxon>Rotifera</taxon>
        <taxon>Eurotatoria</taxon>
        <taxon>Bdelloidea</taxon>
        <taxon>Philodinida</taxon>
        <taxon>Philodinidae</taxon>
        <taxon>Didymodactylos</taxon>
    </lineage>
</organism>
<dbReference type="AlphaFoldDB" id="A0A815JIE8"/>
<reference evidence="1" key="1">
    <citation type="submission" date="2021-02" db="EMBL/GenBank/DDBJ databases">
        <authorList>
            <person name="Nowell W R."/>
        </authorList>
    </citation>
    <scope>NUCLEOTIDE SEQUENCE</scope>
</reference>
<name>A0A815JIE8_9BILA</name>
<comment type="caution">
    <text evidence="1">The sequence shown here is derived from an EMBL/GenBank/DDBJ whole genome shotgun (WGS) entry which is preliminary data.</text>
</comment>